<keyword evidence="1" id="KW-0436">Ligase</keyword>
<accession>A0ACC3S9H1</accession>
<dbReference type="Proteomes" id="UP001320706">
    <property type="component" value="Unassembled WGS sequence"/>
</dbReference>
<comment type="caution">
    <text evidence="1">The sequence shown here is derived from an EMBL/GenBank/DDBJ whole genome shotgun (WGS) entry which is preliminary data.</text>
</comment>
<evidence type="ECO:0000313" key="2">
    <source>
        <dbReference type="Proteomes" id="UP001320706"/>
    </source>
</evidence>
<sequence>MASVMPEWTPPPAPTEQVKAALPKLSVYNSLTRTKTPFVPLDPEGKQVTWYACGPTVYDDAHLGHARNYVSTDIIRRILNDYFKFRVNFVMNITDVDDKIILAARQQYFLKQFIAQHPTIEEDVLSTTKAAFVAYTKKNLPLIPEDVRPDVFAQEVEKAYGHVLRGQALEKDGSVPGDKEAKVKMHLKTATTAAEALSDSGVEREAFFAKSSGVLLPYLDSQYKESLDTSDQSIFTALTKKFEDRFFSDVGALNVQPPDTITRVTEYGPQIVEFVKQIQDNGFAYEHEGSVYYDTQAWETSGGVYARLEPWNRNDKDLQADGEGALSNTKTSFKKSAADFALWKASKSGEPYWPSPWGPGRPGWHIECSAMASDVLGRQFDIHSGGIDLAFPHHDNELAQSEAYWAKSGKESKQWVNYFLHMGHLSIQGSKMSKSLKNFTTIREALSRGDWTPRGLRIAFLLGAWKDGLEITDEVVKAGTAWEERVNNFFIKARDVESNPSPNTGNGNADLTANPDGTVKEALASAKFRLHDALCDSFDTPAAMRVISDLITSYNSEKGVSNEVTLAVSAWLTEIVNVFGLDATPEKGRTGWSGIDIPEAAKPYVYPIATLRDEVRRQAIAGSIDAPLLSSKLVKPTSSSSSPESAPYEAAWTDFSSRLHKLIAEKAAPKAYLALCDFVRDTTLWDLAIYLEDREAPLPALVRPLTGSLRAERSSREALAALKLQKAAAAKEAKEKEERERLEKGKLSHLEMFRTSEYSAWDEEGLPTKDKEGVEIAKSRSKKLRKEWERQKKLHEAWLASLKSAYDTRVSRPLSTISTQAIYLTISALGNDLLGRAWVACFRLSTGATSSDAFRPSGRTRTGRHDKACLSERSAGLNREGYIRAPVAAVLRGRCGSLSSLCRVLTFALLDP</sequence>
<name>A0ACC3S9H1_9PEZI</name>
<evidence type="ECO:0000313" key="1">
    <source>
        <dbReference type="EMBL" id="KAK8203585.1"/>
    </source>
</evidence>
<gene>
    <name evidence="1" type="primary">CYR1</name>
    <name evidence="1" type="ORF">M8818_005235</name>
</gene>
<dbReference type="EMBL" id="JAMKPW020000029">
    <property type="protein sequence ID" value="KAK8203585.1"/>
    <property type="molecule type" value="Genomic_DNA"/>
</dbReference>
<protein>
    <submittedName>
        <fullName evidence="1">Cysteinyl-tRNA synthetase</fullName>
        <ecNumber evidence="1">6.1.1.16</ecNumber>
    </submittedName>
</protein>
<organism evidence="1 2">
    <name type="scientific">Zalaria obscura</name>
    <dbReference type="NCBI Taxonomy" id="2024903"/>
    <lineage>
        <taxon>Eukaryota</taxon>
        <taxon>Fungi</taxon>
        <taxon>Dikarya</taxon>
        <taxon>Ascomycota</taxon>
        <taxon>Pezizomycotina</taxon>
        <taxon>Dothideomycetes</taxon>
        <taxon>Dothideomycetidae</taxon>
        <taxon>Dothideales</taxon>
        <taxon>Zalariaceae</taxon>
        <taxon>Zalaria</taxon>
    </lineage>
</organism>
<proteinExistence type="predicted"/>
<reference evidence="1" key="1">
    <citation type="submission" date="2024-02" db="EMBL/GenBank/DDBJ databases">
        <title>Metagenome Assembled Genome of Zalaria obscura JY119.</title>
        <authorList>
            <person name="Vighnesh L."/>
            <person name="Jagadeeshwari U."/>
            <person name="Venkata Ramana C."/>
            <person name="Sasikala C."/>
        </authorList>
    </citation>
    <scope>NUCLEOTIDE SEQUENCE</scope>
    <source>
        <strain evidence="1">JY119</strain>
    </source>
</reference>
<keyword evidence="2" id="KW-1185">Reference proteome</keyword>
<dbReference type="EC" id="6.1.1.16" evidence="1"/>